<accession>A0A820MIU9</accession>
<gene>
    <name evidence="2" type="ORF">JBS370_LOCUS42601</name>
</gene>
<sequence>HIIPNVKELDELKLNKIKEYAETAVLLNVRGEPRSAGTSTATVPKSVASSINTATMTKKSGGATIVTPDVTANKDEESTSPAPTTKPTTAVKKKTTTASKSPATTNESVEEKKREPRPPK</sequence>
<feature type="region of interest" description="Disordered" evidence="1">
    <location>
        <begin position="58"/>
        <end position="120"/>
    </location>
</feature>
<evidence type="ECO:0000256" key="1">
    <source>
        <dbReference type="SAM" id="MobiDB-lite"/>
    </source>
</evidence>
<feature type="non-terminal residue" evidence="2">
    <location>
        <position position="120"/>
    </location>
</feature>
<feature type="compositionally biased region" description="Basic and acidic residues" evidence="1">
    <location>
        <begin position="109"/>
        <end position="120"/>
    </location>
</feature>
<evidence type="ECO:0000313" key="2">
    <source>
        <dbReference type="EMBL" id="CAF4373230.1"/>
    </source>
</evidence>
<proteinExistence type="predicted"/>
<reference evidence="2" key="1">
    <citation type="submission" date="2021-02" db="EMBL/GenBank/DDBJ databases">
        <authorList>
            <person name="Nowell W R."/>
        </authorList>
    </citation>
    <scope>NUCLEOTIDE SEQUENCE</scope>
</reference>
<protein>
    <submittedName>
        <fullName evidence="2">Uncharacterized protein</fullName>
    </submittedName>
</protein>
<name>A0A820MIU9_9BILA</name>
<evidence type="ECO:0000313" key="3">
    <source>
        <dbReference type="Proteomes" id="UP000663836"/>
    </source>
</evidence>
<organism evidence="2 3">
    <name type="scientific">Rotaria sordida</name>
    <dbReference type="NCBI Taxonomy" id="392033"/>
    <lineage>
        <taxon>Eukaryota</taxon>
        <taxon>Metazoa</taxon>
        <taxon>Spiralia</taxon>
        <taxon>Gnathifera</taxon>
        <taxon>Rotifera</taxon>
        <taxon>Eurotatoria</taxon>
        <taxon>Bdelloidea</taxon>
        <taxon>Philodinida</taxon>
        <taxon>Philodinidae</taxon>
        <taxon>Rotaria</taxon>
    </lineage>
</organism>
<dbReference type="Proteomes" id="UP000663836">
    <property type="component" value="Unassembled WGS sequence"/>
</dbReference>
<feature type="compositionally biased region" description="Low complexity" evidence="1">
    <location>
        <begin position="79"/>
        <end position="105"/>
    </location>
</feature>
<dbReference type="AlphaFoldDB" id="A0A820MIU9"/>
<dbReference type="EMBL" id="CAJOBD010057958">
    <property type="protein sequence ID" value="CAF4373230.1"/>
    <property type="molecule type" value="Genomic_DNA"/>
</dbReference>
<feature type="non-terminal residue" evidence="2">
    <location>
        <position position="1"/>
    </location>
</feature>
<comment type="caution">
    <text evidence="2">The sequence shown here is derived from an EMBL/GenBank/DDBJ whole genome shotgun (WGS) entry which is preliminary data.</text>
</comment>